<feature type="transmembrane region" description="Helical" evidence="1">
    <location>
        <begin position="121"/>
        <end position="140"/>
    </location>
</feature>
<dbReference type="EMBL" id="CP120863">
    <property type="protein sequence ID" value="WFE92002.1"/>
    <property type="molecule type" value="Genomic_DNA"/>
</dbReference>
<keyword evidence="1" id="KW-0812">Transmembrane</keyword>
<dbReference type="RefSeq" id="WP_152501095.1">
    <property type="nucleotide sequence ID" value="NZ_CP120863.1"/>
</dbReference>
<evidence type="ECO:0000313" key="2">
    <source>
        <dbReference type="EMBL" id="WFE92002.1"/>
    </source>
</evidence>
<dbReference type="Proteomes" id="UP001209803">
    <property type="component" value="Chromosome"/>
</dbReference>
<sequence>MTETQRILLKLAAVLWIVWGLVHAFAGVVVLTTDASQGFAAIADAVQSGLLRSSYHPAVEGILNQHGWNLLWFGLVTILGSWFIWRGNLTAIWVTALVGGMADIGYLLFVDIPGFVRFFPGTLMTIVSGSAVLLSFWVWIPLRRTVKGV</sequence>
<feature type="transmembrane region" description="Helical" evidence="1">
    <location>
        <begin position="7"/>
        <end position="31"/>
    </location>
</feature>
<evidence type="ECO:0000256" key="1">
    <source>
        <dbReference type="SAM" id="Phobius"/>
    </source>
</evidence>
<name>A0ABY8F966_9HYPH</name>
<organism evidence="2 3">
    <name type="scientific">Roseibium porphyridii</name>
    <dbReference type="NCBI Taxonomy" id="2866279"/>
    <lineage>
        <taxon>Bacteria</taxon>
        <taxon>Pseudomonadati</taxon>
        <taxon>Pseudomonadota</taxon>
        <taxon>Alphaproteobacteria</taxon>
        <taxon>Hyphomicrobiales</taxon>
        <taxon>Stappiaceae</taxon>
        <taxon>Roseibium</taxon>
    </lineage>
</organism>
<keyword evidence="3" id="KW-1185">Reference proteome</keyword>
<accession>A0ABY8F966</accession>
<evidence type="ECO:0008006" key="4">
    <source>
        <dbReference type="Google" id="ProtNLM"/>
    </source>
</evidence>
<keyword evidence="1" id="KW-0472">Membrane</keyword>
<keyword evidence="1" id="KW-1133">Transmembrane helix</keyword>
<proteinExistence type="predicted"/>
<gene>
    <name evidence="2" type="ORF">K1718_11740</name>
</gene>
<feature type="transmembrane region" description="Helical" evidence="1">
    <location>
        <begin position="91"/>
        <end position="109"/>
    </location>
</feature>
<reference evidence="2 3" key="1">
    <citation type="submission" date="2023-03" db="EMBL/GenBank/DDBJ databases">
        <title>Roseibium porphyridii sp. nov. and Roseibium rhodosorbium sp. nov. isolated from marine algae, Porphyridium cruentum and Rhodosorus marinus, respectively.</title>
        <authorList>
            <person name="Lee M.W."/>
            <person name="Choi B.J."/>
            <person name="Lee J.K."/>
            <person name="Choi D.G."/>
            <person name="Baek J.H."/>
            <person name="Bayburt H."/>
            <person name="Kim J.M."/>
            <person name="Han D.M."/>
            <person name="Kim K.H."/>
            <person name="Jeon C.O."/>
        </authorList>
    </citation>
    <scope>NUCLEOTIDE SEQUENCE [LARGE SCALE GENOMIC DNA]</scope>
    <source>
        <strain evidence="2 3">KMA01</strain>
    </source>
</reference>
<protein>
    <recommendedName>
        <fullName evidence="4">DUF2127 domain-containing protein</fullName>
    </recommendedName>
</protein>
<evidence type="ECO:0000313" key="3">
    <source>
        <dbReference type="Proteomes" id="UP001209803"/>
    </source>
</evidence>
<feature type="transmembrane region" description="Helical" evidence="1">
    <location>
        <begin position="67"/>
        <end position="85"/>
    </location>
</feature>